<keyword evidence="6 9" id="KW-1133">Transmembrane helix</keyword>
<evidence type="ECO:0000256" key="3">
    <source>
        <dbReference type="ARBA" id="ARBA00010425"/>
    </source>
</evidence>
<keyword evidence="12" id="KW-1185">Reference proteome</keyword>
<accession>A0A2N3NIJ9</accession>
<feature type="transmembrane region" description="Helical" evidence="9">
    <location>
        <begin position="177"/>
        <end position="197"/>
    </location>
</feature>
<evidence type="ECO:0000313" key="11">
    <source>
        <dbReference type="EMBL" id="PKS12250.1"/>
    </source>
</evidence>
<feature type="transmembrane region" description="Helical" evidence="9">
    <location>
        <begin position="347"/>
        <end position="366"/>
    </location>
</feature>
<protein>
    <recommendedName>
        <fullName evidence="10">Sugar phosphate transporter domain-containing protein</fullName>
    </recommendedName>
</protein>
<feature type="domain" description="Sugar phosphate transporter" evidence="10">
    <location>
        <begin position="144"/>
        <end position="466"/>
    </location>
</feature>
<dbReference type="EMBL" id="NLAX01000004">
    <property type="protein sequence ID" value="PKS12250.1"/>
    <property type="molecule type" value="Genomic_DNA"/>
</dbReference>
<feature type="compositionally biased region" description="Basic and acidic residues" evidence="8">
    <location>
        <begin position="529"/>
        <end position="541"/>
    </location>
</feature>
<dbReference type="InParanoid" id="A0A2N3NIJ9"/>
<evidence type="ECO:0000313" key="12">
    <source>
        <dbReference type="Proteomes" id="UP000233524"/>
    </source>
</evidence>
<feature type="non-terminal residue" evidence="11">
    <location>
        <position position="1"/>
    </location>
</feature>
<evidence type="ECO:0000259" key="10">
    <source>
        <dbReference type="Pfam" id="PF03151"/>
    </source>
</evidence>
<dbReference type="AlphaFoldDB" id="A0A2N3NIJ9"/>
<dbReference type="OrthoDB" id="1588579at2759"/>
<proteinExistence type="inferred from homology"/>
<evidence type="ECO:0000256" key="7">
    <source>
        <dbReference type="ARBA" id="ARBA00023136"/>
    </source>
</evidence>
<evidence type="ECO:0000256" key="1">
    <source>
        <dbReference type="ARBA" id="ARBA00003420"/>
    </source>
</evidence>
<evidence type="ECO:0000256" key="2">
    <source>
        <dbReference type="ARBA" id="ARBA00004477"/>
    </source>
</evidence>
<evidence type="ECO:0000256" key="6">
    <source>
        <dbReference type="ARBA" id="ARBA00022989"/>
    </source>
</evidence>
<feature type="transmembrane region" description="Helical" evidence="9">
    <location>
        <begin position="300"/>
        <end position="319"/>
    </location>
</feature>
<dbReference type="Pfam" id="PF03151">
    <property type="entry name" value="TPT"/>
    <property type="match status" value="1"/>
</dbReference>
<evidence type="ECO:0000256" key="9">
    <source>
        <dbReference type="SAM" id="Phobius"/>
    </source>
</evidence>
<comment type="caution">
    <text evidence="11">The sequence shown here is derived from an EMBL/GenBank/DDBJ whole genome shotgun (WGS) entry which is preliminary data.</text>
</comment>
<feature type="transmembrane region" description="Helical" evidence="9">
    <location>
        <begin position="140"/>
        <end position="157"/>
    </location>
</feature>
<feature type="transmembrane region" description="Helical" evidence="9">
    <location>
        <begin position="450"/>
        <end position="467"/>
    </location>
</feature>
<comment type="function">
    <text evidence="1">Involved in the import of GDP-mannose from the cytoplasm into the Golgi lumen.</text>
</comment>
<evidence type="ECO:0000256" key="4">
    <source>
        <dbReference type="ARBA" id="ARBA00011182"/>
    </source>
</evidence>
<dbReference type="GO" id="GO:0005789">
    <property type="term" value="C:endoplasmic reticulum membrane"/>
    <property type="evidence" value="ECO:0007669"/>
    <property type="project" value="UniProtKB-SubCell"/>
</dbReference>
<comment type="subcellular location">
    <subcellularLocation>
        <location evidence="2">Endoplasmic reticulum membrane</location>
        <topology evidence="2">Multi-pass membrane protein</topology>
    </subcellularLocation>
</comment>
<dbReference type="VEuPathDB" id="FungiDB:jhhlp_001550"/>
<dbReference type="Proteomes" id="UP000233524">
    <property type="component" value="Unassembled WGS sequence"/>
</dbReference>
<keyword evidence="7 9" id="KW-0472">Membrane</keyword>
<feature type="region of interest" description="Disordered" evidence="8">
    <location>
        <begin position="527"/>
        <end position="572"/>
    </location>
</feature>
<evidence type="ECO:0000256" key="5">
    <source>
        <dbReference type="ARBA" id="ARBA00022692"/>
    </source>
</evidence>
<dbReference type="STRING" id="41688.A0A2N3NIJ9"/>
<dbReference type="InterPro" id="IPR004853">
    <property type="entry name" value="Sugar_P_trans_dom"/>
</dbReference>
<name>A0A2N3NIJ9_9PEZI</name>
<dbReference type="FunCoup" id="A0A2N3NIJ9">
    <property type="interactions" value="528"/>
</dbReference>
<evidence type="ECO:0000256" key="8">
    <source>
        <dbReference type="SAM" id="MobiDB-lite"/>
    </source>
</evidence>
<dbReference type="PANTHER" id="PTHR11132">
    <property type="entry name" value="SOLUTE CARRIER FAMILY 35"/>
    <property type="match status" value="1"/>
</dbReference>
<dbReference type="InterPro" id="IPR050186">
    <property type="entry name" value="TPT_transporter"/>
</dbReference>
<comment type="subunit">
    <text evidence="4">Homooligomer.</text>
</comment>
<gene>
    <name evidence="11" type="ORF">jhhlp_001550</name>
</gene>
<keyword evidence="5 9" id="KW-0812">Transmembrane</keyword>
<feature type="transmembrane region" description="Helical" evidence="9">
    <location>
        <begin position="273"/>
        <end position="294"/>
    </location>
</feature>
<comment type="similarity">
    <text evidence="3">Belongs to the TPT transporter family. SLC35D subfamily.</text>
</comment>
<sequence>KQITFLLLFYLPIGPDSTIFQTIFLEAMPHSTLPAGDRQTPLGRIKSYNSGSPVQNGLEKFPDMDTVDNSAFEPAGSKWAPRRDHAYGNGSMLNSYSAAPRTNGHSRQKSLSEAIRTIRTRGGSVSQNVHEITDALKAPVSPMLIILCVLWYTSSVLTNTSSKSILMTLDKPATLTIVQFAFVSSFCLLSSALATAFPNLRASVPALKHPIRAPTKDVIKTTMPLALFQIGGHLLSSTATSLIPVSLVHTIKGLSPLFTVLAYRFIYDIRYPVATYVSLVPLTLGVMLACSGNHSFGGQLLGVLYALAAALIFVTQNIFSKRLFNEAAKAEAQGPGVNSRKLDKLNLLCYSSGIAFILTAPIWFWSDGIDMIRDFLHDGSIDLNEQPHSLDHGRLVLEFVFNGTFHFGQNIIAFQLLSMVSPVTYSVASLLKRVFVITVTLLWFRNPTTWIQGFGIALTFLGLYMYDRASASNKADRKARMMADSPKAAPILPLADRKTVSPINGGPLPSFYGNGNATASHAYINGHVNGEHSKKSDDGRIPRPRGLSNTPLPPRTKQEDTWLAADRAIGVQ</sequence>
<reference evidence="11 12" key="1">
    <citation type="journal article" date="2017" name="G3 (Bethesda)">
        <title>First Draft Genome Sequence of the Pathogenic Fungus Lomentospora prolificans (Formerly Scedosporium prolificans).</title>
        <authorList>
            <person name="Luo R."/>
            <person name="Zimin A."/>
            <person name="Workman R."/>
            <person name="Fan Y."/>
            <person name="Pertea G."/>
            <person name="Grossman N."/>
            <person name="Wear M.P."/>
            <person name="Jia B."/>
            <person name="Miller H."/>
            <person name="Casadevall A."/>
            <person name="Timp W."/>
            <person name="Zhang S.X."/>
            <person name="Salzberg S.L."/>
        </authorList>
    </citation>
    <scope>NUCLEOTIDE SEQUENCE [LARGE SCALE GENOMIC DNA]</scope>
    <source>
        <strain evidence="11 12">JHH-5317</strain>
    </source>
</reference>
<organism evidence="11 12">
    <name type="scientific">Lomentospora prolificans</name>
    <dbReference type="NCBI Taxonomy" id="41688"/>
    <lineage>
        <taxon>Eukaryota</taxon>
        <taxon>Fungi</taxon>
        <taxon>Dikarya</taxon>
        <taxon>Ascomycota</taxon>
        <taxon>Pezizomycotina</taxon>
        <taxon>Sordariomycetes</taxon>
        <taxon>Hypocreomycetidae</taxon>
        <taxon>Microascales</taxon>
        <taxon>Microascaceae</taxon>
        <taxon>Lomentospora</taxon>
    </lineage>
</organism>